<accession>A0ABP5RJ66</accession>
<keyword evidence="1" id="KW-0482">Metalloprotease</keyword>
<dbReference type="PANTHER" id="PTHR39420">
    <property type="match status" value="1"/>
</dbReference>
<reference evidence="2" key="1">
    <citation type="journal article" date="2019" name="Int. J. Syst. Evol. Microbiol.">
        <title>The Global Catalogue of Microorganisms (GCM) 10K type strain sequencing project: providing services to taxonomists for standard genome sequencing and annotation.</title>
        <authorList>
            <consortium name="The Broad Institute Genomics Platform"/>
            <consortium name="The Broad Institute Genome Sequencing Center for Infectious Disease"/>
            <person name="Wu L."/>
            <person name="Ma J."/>
        </authorList>
    </citation>
    <scope>NUCLEOTIDE SEQUENCE [LARGE SCALE GENOMIC DNA]</scope>
    <source>
        <strain evidence="2">JCM 3053</strain>
    </source>
</reference>
<dbReference type="Pfam" id="PF10103">
    <property type="entry name" value="Zincin_2"/>
    <property type="match status" value="1"/>
</dbReference>
<organism evidence="1 2">
    <name type="scientific">Streptomyces indiaensis</name>
    <dbReference type="NCBI Taxonomy" id="284033"/>
    <lineage>
        <taxon>Bacteria</taxon>
        <taxon>Bacillati</taxon>
        <taxon>Actinomycetota</taxon>
        <taxon>Actinomycetes</taxon>
        <taxon>Kitasatosporales</taxon>
        <taxon>Streptomycetaceae</taxon>
        <taxon>Streptomyces</taxon>
    </lineage>
</organism>
<evidence type="ECO:0000313" key="2">
    <source>
        <dbReference type="Proteomes" id="UP001501474"/>
    </source>
</evidence>
<dbReference type="Gene3D" id="1.20.150.30">
    <property type="entry name" value="Zincin-like metallopeptidase, N-terminal domain"/>
    <property type="match status" value="1"/>
</dbReference>
<dbReference type="EMBL" id="BAAART010000229">
    <property type="protein sequence ID" value="GAA2261711.1"/>
    <property type="molecule type" value="Genomic_DNA"/>
</dbReference>
<dbReference type="InterPro" id="IPR018766">
    <property type="entry name" value="Zinicin_2"/>
</dbReference>
<dbReference type="Proteomes" id="UP001501474">
    <property type="component" value="Unassembled WGS sequence"/>
</dbReference>
<dbReference type="NCBIfam" id="TIGR03624">
    <property type="entry name" value="putative hydrolase"/>
    <property type="match status" value="1"/>
</dbReference>
<dbReference type="InterPro" id="IPR022454">
    <property type="entry name" value="CHP03883_F420-assoc"/>
</dbReference>
<dbReference type="InterPro" id="IPR042271">
    <property type="entry name" value="Zinicin_2_N"/>
</dbReference>
<keyword evidence="1" id="KW-0645">Protease</keyword>
<name>A0ABP5RJ66_9ACTN</name>
<dbReference type="NCBIfam" id="TIGR03883">
    <property type="entry name" value="DUF2342_F420"/>
    <property type="match status" value="1"/>
</dbReference>
<protein>
    <submittedName>
        <fullName evidence="1">Zinc-dependent metalloprotease</fullName>
    </submittedName>
</protein>
<gene>
    <name evidence="1" type="ORF">GCM10010104_68900</name>
</gene>
<dbReference type="PANTHER" id="PTHR39420:SF1">
    <property type="entry name" value="HYDROLASE"/>
    <property type="match status" value="1"/>
</dbReference>
<dbReference type="SUPFAM" id="SSF55486">
    <property type="entry name" value="Metalloproteases ('zincins'), catalytic domain"/>
    <property type="match status" value="1"/>
</dbReference>
<sequence length="369" mass="40667">MVDWNLAVATATRLVRPGPEVSRDEARAVVAELRRHAKASEEHVRGFTRLGTEEGHDTPVLVVDRPGWIRANVAGFREILRPLLDKMQERRGTSPGGAVMGAVGGKVTGVELGMLLSFLASRVLGQYETFAPATGDLPSGGSSDAPGGGRLLLVAPNIVHVERELDVDPHDFRLWVCLHEETHRTQFTAVPWLRDHLEGEIQSFLQETDVDPMTVLERVREAAQTLAGGRPEAEEDDGGRSLVEIVQTPAQREILSRLTAVMSLLEGHADYVMDGVGPSVVPTVGEIREKFQQRRAKGASRLDLALRKLLGLDAKLRQYRDGERFVRAVVDEVGMDGFNRVWTSPNTLPTKSEIAKPADWVARVHRRAE</sequence>
<keyword evidence="2" id="KW-1185">Reference proteome</keyword>
<evidence type="ECO:0000313" key="1">
    <source>
        <dbReference type="EMBL" id="GAA2261711.1"/>
    </source>
</evidence>
<keyword evidence="1" id="KW-0378">Hydrolase</keyword>
<comment type="caution">
    <text evidence="1">The sequence shown here is derived from an EMBL/GenBank/DDBJ whole genome shotgun (WGS) entry which is preliminary data.</text>
</comment>
<proteinExistence type="predicted"/>
<dbReference type="GO" id="GO:0008237">
    <property type="term" value="F:metallopeptidase activity"/>
    <property type="evidence" value="ECO:0007669"/>
    <property type="project" value="UniProtKB-KW"/>
</dbReference>